<keyword evidence="2" id="KW-1185">Reference proteome</keyword>
<evidence type="ECO:0000313" key="1">
    <source>
        <dbReference type="EMBL" id="ABS60363.1"/>
    </source>
</evidence>
<gene>
    <name evidence="1" type="ordered locus">Fnod_0499</name>
</gene>
<protein>
    <submittedName>
        <fullName evidence="1">Uncharacterized protein</fullName>
    </submittedName>
</protein>
<evidence type="ECO:0000313" key="2">
    <source>
        <dbReference type="Proteomes" id="UP000002415"/>
    </source>
</evidence>
<dbReference type="EMBL" id="CP000771">
    <property type="protein sequence ID" value="ABS60363.1"/>
    <property type="molecule type" value="Genomic_DNA"/>
</dbReference>
<accession>A7HKD0</accession>
<sequence length="151" mass="17986">MDSSTLILRINEEYNSMLDEMTDKIRQIANVTKAKMYFLAGAYGYYLNEREKLQSNNKDVLRVEYIEKPDYKIQETILNSIYHSQKDKLDEEINKYKLFEEYANAGVKRLYKIFKESENIEDFIETIEIKIDEIIKKLGFSIKEEAENEQV</sequence>
<dbReference type="Proteomes" id="UP000002415">
    <property type="component" value="Chromosome"/>
</dbReference>
<dbReference type="eggNOG" id="ENOG5033W19">
    <property type="taxonomic scope" value="Bacteria"/>
</dbReference>
<proteinExistence type="predicted"/>
<dbReference type="STRING" id="381764.Fnod_0499"/>
<dbReference type="HOGENOM" id="CLU_1739641_0_0_0"/>
<organism evidence="1 2">
    <name type="scientific">Fervidobacterium nodosum (strain ATCC 35602 / DSM 5306 / Rt17-B1)</name>
    <dbReference type="NCBI Taxonomy" id="381764"/>
    <lineage>
        <taxon>Bacteria</taxon>
        <taxon>Thermotogati</taxon>
        <taxon>Thermotogota</taxon>
        <taxon>Thermotogae</taxon>
        <taxon>Thermotogales</taxon>
        <taxon>Fervidobacteriaceae</taxon>
        <taxon>Fervidobacterium</taxon>
    </lineage>
</organism>
<dbReference type="RefSeq" id="WP_011993683.1">
    <property type="nucleotide sequence ID" value="NC_009718.1"/>
</dbReference>
<reference evidence="1 2" key="1">
    <citation type="submission" date="2007-07" db="EMBL/GenBank/DDBJ databases">
        <title>Complete sequence of Fervidobacterium nodosum Rt17-B1.</title>
        <authorList>
            <consortium name="US DOE Joint Genome Institute"/>
            <person name="Copeland A."/>
            <person name="Lucas S."/>
            <person name="Lapidus A."/>
            <person name="Barry K."/>
            <person name="Glavina del Rio T."/>
            <person name="Dalin E."/>
            <person name="Tice H."/>
            <person name="Pitluck S."/>
            <person name="Saunders E."/>
            <person name="Brettin T."/>
            <person name="Bruce D."/>
            <person name="Detter J.C."/>
            <person name="Han C."/>
            <person name="Schmutz J."/>
            <person name="Larimer F."/>
            <person name="Land M."/>
            <person name="Hauser L."/>
            <person name="Kyrpides N."/>
            <person name="Mikhailova N."/>
            <person name="Nelson K."/>
            <person name="Gogarten J.P."/>
            <person name="Noll K."/>
            <person name="Richardson P."/>
        </authorList>
    </citation>
    <scope>NUCLEOTIDE SEQUENCE [LARGE SCALE GENOMIC DNA]</scope>
    <source>
        <strain evidence="2">ATCC 35602 / DSM 5306 / Rt17-B1</strain>
    </source>
</reference>
<reference evidence="1 2" key="2">
    <citation type="journal article" date="2009" name="Proc. Natl. Acad. Sci. U.S.A.">
        <title>On the chimeric nature, thermophilic origin, and phylogenetic placement of the Thermotogales.</title>
        <authorList>
            <person name="Zhaxybayeva O."/>
            <person name="Swithers K.S."/>
            <person name="Lapierre P."/>
            <person name="Fournier G.P."/>
            <person name="Bickhart D.M."/>
            <person name="DeBoy R.T."/>
            <person name="Nelson K.E."/>
            <person name="Nesbo C.L."/>
            <person name="Doolittle W.F."/>
            <person name="Gogarten J.P."/>
            <person name="Noll K.M."/>
        </authorList>
    </citation>
    <scope>NUCLEOTIDE SEQUENCE [LARGE SCALE GENOMIC DNA]</scope>
    <source>
        <strain evidence="2">ATCC 35602 / DSM 5306 / Rt17-B1</strain>
    </source>
</reference>
<dbReference type="AlphaFoldDB" id="A7HKD0"/>
<dbReference type="KEGG" id="fno:Fnod_0499"/>
<name>A7HKD0_FERNB</name>